<dbReference type="PROSITE" id="PS00894">
    <property type="entry name" value="HTH_DEOR_1"/>
    <property type="match status" value="1"/>
</dbReference>
<dbReference type="GO" id="GO:0003677">
    <property type="term" value="F:DNA binding"/>
    <property type="evidence" value="ECO:0007669"/>
    <property type="project" value="UniProtKB-KW"/>
</dbReference>
<accession>A0A9D2JF75</accession>
<evidence type="ECO:0000313" key="6">
    <source>
        <dbReference type="EMBL" id="HIZ48275.1"/>
    </source>
</evidence>
<dbReference type="InterPro" id="IPR001034">
    <property type="entry name" value="DeoR_HTH"/>
</dbReference>
<evidence type="ECO:0000259" key="5">
    <source>
        <dbReference type="PROSITE" id="PS51000"/>
    </source>
</evidence>
<evidence type="ECO:0000256" key="1">
    <source>
        <dbReference type="ARBA" id="ARBA00023015"/>
    </source>
</evidence>
<dbReference type="AlphaFoldDB" id="A0A9D2JF75"/>
<proteinExistence type="predicted"/>
<evidence type="ECO:0000256" key="3">
    <source>
        <dbReference type="ARBA" id="ARBA00023163"/>
    </source>
</evidence>
<keyword evidence="1" id="KW-0805">Transcription regulation</keyword>
<dbReference type="GO" id="GO:0003700">
    <property type="term" value="F:DNA-binding transcription factor activity"/>
    <property type="evidence" value="ECO:0007669"/>
    <property type="project" value="InterPro"/>
</dbReference>
<keyword evidence="4" id="KW-0175">Coiled coil</keyword>
<evidence type="ECO:0000313" key="7">
    <source>
        <dbReference type="Proteomes" id="UP000824031"/>
    </source>
</evidence>
<keyword evidence="3" id="KW-0804">Transcription</keyword>
<keyword evidence="2 6" id="KW-0238">DNA-binding</keyword>
<dbReference type="Gene3D" id="1.10.10.10">
    <property type="entry name" value="Winged helix-like DNA-binding domain superfamily/Winged helix DNA-binding domain"/>
    <property type="match status" value="1"/>
</dbReference>
<reference evidence="6" key="1">
    <citation type="journal article" date="2021" name="PeerJ">
        <title>Extensive microbial diversity within the chicken gut microbiome revealed by metagenomics and culture.</title>
        <authorList>
            <person name="Gilroy R."/>
            <person name="Ravi A."/>
            <person name="Getino M."/>
            <person name="Pursley I."/>
            <person name="Horton D.L."/>
            <person name="Alikhan N.F."/>
            <person name="Baker D."/>
            <person name="Gharbi K."/>
            <person name="Hall N."/>
            <person name="Watson M."/>
            <person name="Adriaenssens E.M."/>
            <person name="Foster-Nyarko E."/>
            <person name="Jarju S."/>
            <person name="Secka A."/>
            <person name="Antonio M."/>
            <person name="Oren A."/>
            <person name="Chaudhuri R.R."/>
            <person name="La Ragione R."/>
            <person name="Hildebrand F."/>
            <person name="Pallen M.J."/>
        </authorList>
    </citation>
    <scope>NUCLEOTIDE SEQUENCE</scope>
    <source>
        <strain evidence="6">3436</strain>
    </source>
</reference>
<name>A0A9D2JF75_9FIRM</name>
<dbReference type="PANTHER" id="PTHR30363">
    <property type="entry name" value="HTH-TYPE TRANSCRIPTIONAL REGULATOR SRLR-RELATED"/>
    <property type="match status" value="1"/>
</dbReference>
<dbReference type="Pfam" id="PF00455">
    <property type="entry name" value="DeoRC"/>
    <property type="match status" value="1"/>
</dbReference>
<dbReference type="EMBL" id="DXBO01000091">
    <property type="protein sequence ID" value="HIZ48275.1"/>
    <property type="molecule type" value="Genomic_DNA"/>
</dbReference>
<sequence>MFNQRQTEILRFLSEVKFARLDQLSARLGVSAETIRRDLKELEQESAVKRVRGGAIFSGLRANEREFVKKANSNHLEKSAIAAEALKHLHDGEAIALNNGVTSMALAHAIEKSDLSLNIVTNSPPIAITLSQNDRHRVFLTGGYLRKHNKSLIGSVCGSSLENFRVDKTFLSVDGLSVQDGITEYNTEEAAVLRGMLRIGREKIILAEFGKFREVAFHRICTAGEIDCIITDWNITAQEVAPWQEAGVQVIAAPQLVPDF</sequence>
<reference evidence="6" key="2">
    <citation type="submission" date="2021-04" db="EMBL/GenBank/DDBJ databases">
        <authorList>
            <person name="Gilroy R."/>
        </authorList>
    </citation>
    <scope>NUCLEOTIDE SEQUENCE</scope>
    <source>
        <strain evidence="6">3436</strain>
    </source>
</reference>
<dbReference type="InterPro" id="IPR036388">
    <property type="entry name" value="WH-like_DNA-bd_sf"/>
</dbReference>
<dbReference type="InterPro" id="IPR037171">
    <property type="entry name" value="NagB/RpiA_transferase-like"/>
</dbReference>
<dbReference type="SUPFAM" id="SSF46785">
    <property type="entry name" value="Winged helix' DNA-binding domain"/>
    <property type="match status" value="1"/>
</dbReference>
<feature type="coiled-coil region" evidence="4">
    <location>
        <begin position="25"/>
        <end position="52"/>
    </location>
</feature>
<dbReference type="Pfam" id="PF08220">
    <property type="entry name" value="HTH_DeoR"/>
    <property type="match status" value="1"/>
</dbReference>
<evidence type="ECO:0000256" key="4">
    <source>
        <dbReference type="SAM" id="Coils"/>
    </source>
</evidence>
<dbReference type="InterPro" id="IPR036390">
    <property type="entry name" value="WH_DNA-bd_sf"/>
</dbReference>
<gene>
    <name evidence="6" type="ORF">H9810_06125</name>
</gene>
<comment type="caution">
    <text evidence="6">The sequence shown here is derived from an EMBL/GenBank/DDBJ whole genome shotgun (WGS) entry which is preliminary data.</text>
</comment>
<dbReference type="InterPro" id="IPR050313">
    <property type="entry name" value="Carb_Metab_HTH_regulators"/>
</dbReference>
<organism evidence="6 7">
    <name type="scientific">Candidatus Gemmiger excrementavium</name>
    <dbReference type="NCBI Taxonomy" id="2838608"/>
    <lineage>
        <taxon>Bacteria</taxon>
        <taxon>Bacillati</taxon>
        <taxon>Bacillota</taxon>
        <taxon>Clostridia</taxon>
        <taxon>Eubacteriales</taxon>
        <taxon>Gemmiger</taxon>
    </lineage>
</organism>
<dbReference type="Proteomes" id="UP000824031">
    <property type="component" value="Unassembled WGS sequence"/>
</dbReference>
<dbReference type="SMART" id="SM00420">
    <property type="entry name" value="HTH_DEOR"/>
    <property type="match status" value="1"/>
</dbReference>
<evidence type="ECO:0000256" key="2">
    <source>
        <dbReference type="ARBA" id="ARBA00023125"/>
    </source>
</evidence>
<dbReference type="InterPro" id="IPR014036">
    <property type="entry name" value="DeoR-like_C"/>
</dbReference>
<dbReference type="SMART" id="SM01134">
    <property type="entry name" value="DeoRC"/>
    <property type="match status" value="1"/>
</dbReference>
<feature type="domain" description="HTH deoR-type" evidence="5">
    <location>
        <begin position="2"/>
        <end position="57"/>
    </location>
</feature>
<dbReference type="PRINTS" id="PR00037">
    <property type="entry name" value="HTHLACR"/>
</dbReference>
<dbReference type="InterPro" id="IPR018356">
    <property type="entry name" value="Tscrpt_reg_HTH_DeoR_CS"/>
</dbReference>
<protein>
    <submittedName>
        <fullName evidence="6">DeoR/GlpR family DNA-binding transcription regulator</fullName>
    </submittedName>
</protein>
<dbReference type="PANTHER" id="PTHR30363:SF44">
    <property type="entry name" value="AGA OPERON TRANSCRIPTIONAL REPRESSOR-RELATED"/>
    <property type="match status" value="1"/>
</dbReference>
<dbReference type="PROSITE" id="PS51000">
    <property type="entry name" value="HTH_DEOR_2"/>
    <property type="match status" value="1"/>
</dbReference>
<dbReference type="SUPFAM" id="SSF100950">
    <property type="entry name" value="NagB/RpiA/CoA transferase-like"/>
    <property type="match status" value="1"/>
</dbReference>